<evidence type="ECO:0000313" key="2">
    <source>
        <dbReference type="EMBL" id="MDC0712073.1"/>
    </source>
</evidence>
<dbReference type="InterPro" id="IPR021866">
    <property type="entry name" value="SpoIIAA-like"/>
</dbReference>
<gene>
    <name evidence="2" type="ORF">POL68_26630</name>
</gene>
<protein>
    <submittedName>
        <fullName evidence="2">STAS/SEC14 domain-containing protein</fullName>
    </submittedName>
</protein>
<keyword evidence="1" id="KW-1133">Transmembrane helix</keyword>
<sequence>MGPEWSFGPHTLSLEEPGIVRLVPRGHLQLKEIREMILPVQEFKKRHDTLYLLVDAQQGTGFTAEARRALNDDRSLVPYVGVVFFGASFAMRAIANMMSRAGTLMGRPPVYPTVFTATEEEARAWIAAQRAARAKDR</sequence>
<keyword evidence="1" id="KW-0812">Transmembrane</keyword>
<keyword evidence="3" id="KW-1185">Reference proteome</keyword>
<reference evidence="2 3" key="1">
    <citation type="submission" date="2022-11" db="EMBL/GenBank/DDBJ databases">
        <title>Minimal conservation of predation-associated metabolite biosynthetic gene clusters underscores biosynthetic potential of Myxococcota including descriptions for ten novel species: Archangium lansinium sp. nov., Myxococcus landrumus sp. nov., Nannocystis bai.</title>
        <authorList>
            <person name="Ahearne A."/>
            <person name="Stevens C."/>
            <person name="Dowd S."/>
        </authorList>
    </citation>
    <scope>NUCLEOTIDE SEQUENCE [LARGE SCALE GENOMIC DNA]</scope>
    <source>
        <strain evidence="2 3">NCWAL01</strain>
    </source>
</reference>
<name>A0ABT5DEL4_9BACT</name>
<evidence type="ECO:0000313" key="3">
    <source>
        <dbReference type="Proteomes" id="UP001221838"/>
    </source>
</evidence>
<dbReference type="Proteomes" id="UP001221838">
    <property type="component" value="Unassembled WGS sequence"/>
</dbReference>
<accession>A0ABT5DEL4</accession>
<organism evidence="2 3">
    <name type="scientific">Stigmatella ashevillensis</name>
    <dbReference type="NCBI Taxonomy" id="2995309"/>
    <lineage>
        <taxon>Bacteria</taxon>
        <taxon>Pseudomonadati</taxon>
        <taxon>Myxococcota</taxon>
        <taxon>Myxococcia</taxon>
        <taxon>Myxococcales</taxon>
        <taxon>Cystobacterineae</taxon>
        <taxon>Archangiaceae</taxon>
        <taxon>Stigmatella</taxon>
    </lineage>
</organism>
<dbReference type="Pfam" id="PF11964">
    <property type="entry name" value="SpoIIAA-like"/>
    <property type="match status" value="1"/>
</dbReference>
<dbReference type="EMBL" id="JAQNDM010000002">
    <property type="protein sequence ID" value="MDC0712073.1"/>
    <property type="molecule type" value="Genomic_DNA"/>
</dbReference>
<comment type="caution">
    <text evidence="2">The sequence shown here is derived from an EMBL/GenBank/DDBJ whole genome shotgun (WGS) entry which is preliminary data.</text>
</comment>
<keyword evidence="1" id="KW-0472">Membrane</keyword>
<proteinExistence type="predicted"/>
<evidence type="ECO:0000256" key="1">
    <source>
        <dbReference type="SAM" id="Phobius"/>
    </source>
</evidence>
<feature type="transmembrane region" description="Helical" evidence="1">
    <location>
        <begin position="76"/>
        <end position="95"/>
    </location>
</feature>
<dbReference type="RefSeq" id="WP_272142135.1">
    <property type="nucleotide sequence ID" value="NZ_JAQNDM010000002.1"/>
</dbReference>